<reference evidence="2 3" key="1">
    <citation type="submission" date="2017-06" db="EMBL/GenBank/DDBJ databases">
        <title>Genome sequencing of cyanobaciteial culture collection at National Institute for Environmental Studies (NIES).</title>
        <authorList>
            <person name="Hirose Y."/>
            <person name="Shimura Y."/>
            <person name="Fujisawa T."/>
            <person name="Nakamura Y."/>
            <person name="Kawachi M."/>
        </authorList>
    </citation>
    <scope>NUCLEOTIDE SEQUENCE [LARGE SCALE GENOMIC DNA]</scope>
    <source>
        <strain evidence="2 3">NIES-267</strain>
    </source>
</reference>
<sequence length="175" mass="19521">MHTKQYKYKWAIGVFLNSENIQLALEELKNANVSIKNQSIIAKYNLEEEKVKNLNQAAANVADDGLTELFDLGLLKIPRFGSIILAGAEALAISYELIQGKIGAAHQNFTNGLIDLGIPKDKAKIYTDLVEKGYYLLILKIDNHEIGIVQMILHKHNIENWGVYDMSAFSSTSSI</sequence>
<keyword evidence="1" id="KW-0175">Coiled coil</keyword>
<dbReference type="OrthoDB" id="462701at2"/>
<dbReference type="EMBL" id="AP018227">
    <property type="protein sequence ID" value="BAY84490.1"/>
    <property type="molecule type" value="Genomic_DNA"/>
</dbReference>
<name>A0A1Z4LTC8_9CYAN</name>
<feature type="coiled-coil region" evidence="1">
    <location>
        <begin position="18"/>
        <end position="64"/>
    </location>
</feature>
<evidence type="ECO:0000313" key="2">
    <source>
        <dbReference type="EMBL" id="BAY84490.1"/>
    </source>
</evidence>
<evidence type="ECO:0000256" key="1">
    <source>
        <dbReference type="SAM" id="Coils"/>
    </source>
</evidence>
<dbReference type="Proteomes" id="UP000218418">
    <property type="component" value="Chromosome"/>
</dbReference>
<dbReference type="PANTHER" id="PTHR36109:SF2">
    <property type="entry name" value="MEMBRANE PROTEIN"/>
    <property type="match status" value="1"/>
</dbReference>
<dbReference type="PANTHER" id="PTHR36109">
    <property type="entry name" value="MEMBRANE PROTEIN-RELATED"/>
    <property type="match status" value="1"/>
</dbReference>
<accession>A0A1Z4LTC8</accession>
<dbReference type="AlphaFoldDB" id="A0A1Z4LTC8"/>
<proteinExistence type="predicted"/>
<keyword evidence="3" id="KW-1185">Reference proteome</keyword>
<protein>
    <submittedName>
        <fullName evidence="2">Uncharacterized protein</fullName>
    </submittedName>
</protein>
<evidence type="ECO:0000313" key="3">
    <source>
        <dbReference type="Proteomes" id="UP000218418"/>
    </source>
</evidence>
<gene>
    <name evidence="2" type="ORF">NIES267_39860</name>
</gene>
<dbReference type="InterPro" id="IPR052948">
    <property type="entry name" value="Low_temp-induced_all0457"/>
</dbReference>
<organism evidence="2 3">
    <name type="scientific">Calothrix parasitica NIES-267</name>
    <dbReference type="NCBI Taxonomy" id="1973488"/>
    <lineage>
        <taxon>Bacteria</taxon>
        <taxon>Bacillati</taxon>
        <taxon>Cyanobacteriota</taxon>
        <taxon>Cyanophyceae</taxon>
        <taxon>Nostocales</taxon>
        <taxon>Calotrichaceae</taxon>
        <taxon>Calothrix</taxon>
    </lineage>
</organism>